<dbReference type="RefSeq" id="WP_035636055.1">
    <property type="nucleotide sequence ID" value="NZ_CP017479.1"/>
</dbReference>
<organism evidence="2 3">
    <name type="scientific">Flavobacterium gilvum</name>
    <dbReference type="NCBI Taxonomy" id="1492737"/>
    <lineage>
        <taxon>Bacteria</taxon>
        <taxon>Pseudomonadati</taxon>
        <taxon>Bacteroidota</taxon>
        <taxon>Flavobacteriia</taxon>
        <taxon>Flavobacteriales</taxon>
        <taxon>Flavobacteriaceae</taxon>
        <taxon>Flavobacterium</taxon>
    </lineage>
</organism>
<reference evidence="2 3" key="1">
    <citation type="submission" date="2016-10" db="EMBL/GenBank/DDBJ databases">
        <title>Flavobacterium gilvum sp. nov., isolated from stream water.</title>
        <authorList>
            <person name="Shin S.-K."/>
            <person name="Cho Y.-J."/>
            <person name="Yi H."/>
        </authorList>
    </citation>
    <scope>NUCLEOTIDE SEQUENCE [LARGE SCALE GENOMIC DNA]</scope>
    <source>
        <strain evidence="2 3">EM1308</strain>
    </source>
</reference>
<dbReference type="KEGG" id="fgl:EM308_03745"/>
<gene>
    <name evidence="2" type="ORF">EM308_03745</name>
</gene>
<name>A0AAC9N6B8_9FLAO</name>
<proteinExistence type="predicted"/>
<evidence type="ECO:0000256" key="1">
    <source>
        <dbReference type="SAM" id="Phobius"/>
    </source>
</evidence>
<keyword evidence="1" id="KW-0812">Transmembrane</keyword>
<dbReference type="InterPro" id="IPR046166">
    <property type="entry name" value="DUF6168"/>
</dbReference>
<dbReference type="Proteomes" id="UP000175968">
    <property type="component" value="Chromosome"/>
</dbReference>
<feature type="transmembrane region" description="Helical" evidence="1">
    <location>
        <begin position="74"/>
        <end position="93"/>
    </location>
</feature>
<accession>A0AAC9N6B8</accession>
<keyword evidence="1" id="KW-1133">Transmembrane helix</keyword>
<keyword evidence="3" id="KW-1185">Reference proteome</keyword>
<feature type="transmembrane region" description="Helical" evidence="1">
    <location>
        <begin position="45"/>
        <end position="62"/>
    </location>
</feature>
<keyword evidence="1" id="KW-0472">Membrane</keyword>
<evidence type="ECO:0000313" key="3">
    <source>
        <dbReference type="Proteomes" id="UP000175968"/>
    </source>
</evidence>
<dbReference type="AlphaFoldDB" id="A0AAC9N6B8"/>
<dbReference type="Pfam" id="PF19665">
    <property type="entry name" value="DUF6168"/>
    <property type="match status" value="1"/>
</dbReference>
<dbReference type="EMBL" id="CP017479">
    <property type="protein sequence ID" value="AOW08683.1"/>
    <property type="molecule type" value="Genomic_DNA"/>
</dbReference>
<evidence type="ECO:0000313" key="2">
    <source>
        <dbReference type="EMBL" id="AOW08683.1"/>
    </source>
</evidence>
<protein>
    <submittedName>
        <fullName evidence="2">Uncharacterized protein</fullName>
    </submittedName>
</protein>
<feature type="transmembrane region" description="Helical" evidence="1">
    <location>
        <begin position="105"/>
        <end position="126"/>
    </location>
</feature>
<sequence length="130" mass="15275">MILKKILPFLTLLGIAFLLYAIHKTVFHSLGINQESFHYSLEMLYLFFFSFSAIIFMVLLIVKKRSFDNVGMSFMLATSIKMIFCYLILRPILHVQKSADPTEKINFFILFIVFLIIETLFTIHLVNEKR</sequence>